<feature type="compositionally biased region" description="Polar residues" evidence="6">
    <location>
        <begin position="185"/>
        <end position="194"/>
    </location>
</feature>
<evidence type="ECO:0000256" key="3">
    <source>
        <dbReference type="ARBA" id="ARBA00022771"/>
    </source>
</evidence>
<dbReference type="RefSeq" id="XP_033348978.1">
    <property type="nucleotide sequence ID" value="XM_033493087.1"/>
</dbReference>
<dbReference type="GO" id="GO:0000139">
    <property type="term" value="C:Golgi membrane"/>
    <property type="evidence" value="ECO:0007669"/>
    <property type="project" value="GOC"/>
</dbReference>
<dbReference type="PRINTS" id="PR00405">
    <property type="entry name" value="REVINTRACTNG"/>
</dbReference>
<feature type="compositionally biased region" description="Basic and acidic residues" evidence="6">
    <location>
        <begin position="270"/>
        <end position="287"/>
    </location>
</feature>
<keyword evidence="3 5" id="KW-0863">Zinc-finger</keyword>
<evidence type="ECO:0000256" key="1">
    <source>
        <dbReference type="ARBA" id="ARBA00022468"/>
    </source>
</evidence>
<evidence type="ECO:0000313" key="9">
    <source>
        <dbReference type="RefSeq" id="XP_033348978.1"/>
    </source>
</evidence>
<feature type="region of interest" description="Disordered" evidence="6">
    <location>
        <begin position="176"/>
        <end position="230"/>
    </location>
</feature>
<feature type="compositionally biased region" description="Basic and acidic residues" evidence="6">
    <location>
        <begin position="196"/>
        <end position="206"/>
    </location>
</feature>
<sequence length="546" mass="60622">MADPAPSKSDIEEIFKRLRAIPTNKTCFDCNAKNPAWSSVTYGVFLCIDCSAVHRGLGVHLTFVRSTQLDTNWTWLQLRNMQLGGNANARKYFAQHNCTTTDAQQKYNSRAAMQYREKLAQASAQAMRRYGTKVFLPSTKNKTMLHLDDDPTSTSEEQGEVDFFKEHETAEIYHQSSVYPEGNSVPASNSVSINDTEDKNNQKDSLEAAANSLGPTVKLSDSTSNLVSERKPTIGVRQVPNKRSGLGKKTGGLGAQRVKTNFDELEKSVAEANKEPQEKDQRENTKEEQDEIATRLAYRYEKNLSEQAKKIEQRTKQLDPSKATQAERLGMGFNTRSGASHSALGDMRTIMQETSSRTITASEPRPRDIDVERDPFTNLDEFYVVLQSITPYSSNTNNKSRNEEVIVIAEPEPPKRVVPLSKPNNSKNDVKTMVEGEAQKKFGSAKAISSDQYFQDNKDDDSWERKNNLRRFEGSSSISSADYFGTGSSTVTSPTSSLSIRLSGGRTGVDLDDVRESVRQGVNKVAGRISSLANAAVSSLQDRYGL</sequence>
<dbReference type="AlphaFoldDB" id="A0A6J3K7E0"/>
<dbReference type="InterPro" id="IPR037278">
    <property type="entry name" value="ARFGAP/RecO"/>
</dbReference>
<dbReference type="GO" id="GO:0005096">
    <property type="term" value="F:GTPase activator activity"/>
    <property type="evidence" value="ECO:0007669"/>
    <property type="project" value="UniProtKB-KW"/>
</dbReference>
<dbReference type="Pfam" id="PF01412">
    <property type="entry name" value="ArfGap"/>
    <property type="match status" value="1"/>
</dbReference>
<dbReference type="KEGG" id="bvk:117233115"/>
<dbReference type="SMART" id="SM00105">
    <property type="entry name" value="ArfGap"/>
    <property type="match status" value="1"/>
</dbReference>
<evidence type="ECO:0000313" key="8">
    <source>
        <dbReference type="Proteomes" id="UP000504631"/>
    </source>
</evidence>
<proteinExistence type="predicted"/>
<gene>
    <name evidence="9" type="primary">LOC117233115</name>
</gene>
<evidence type="ECO:0000256" key="4">
    <source>
        <dbReference type="ARBA" id="ARBA00022833"/>
    </source>
</evidence>
<keyword evidence="8" id="KW-1185">Reference proteome</keyword>
<organism evidence="8 9">
    <name type="scientific">Bombus vosnesenskii</name>
    <dbReference type="NCBI Taxonomy" id="207650"/>
    <lineage>
        <taxon>Eukaryota</taxon>
        <taxon>Metazoa</taxon>
        <taxon>Ecdysozoa</taxon>
        <taxon>Arthropoda</taxon>
        <taxon>Hexapoda</taxon>
        <taxon>Insecta</taxon>
        <taxon>Pterygota</taxon>
        <taxon>Neoptera</taxon>
        <taxon>Endopterygota</taxon>
        <taxon>Hymenoptera</taxon>
        <taxon>Apocrita</taxon>
        <taxon>Aculeata</taxon>
        <taxon>Apoidea</taxon>
        <taxon>Anthophila</taxon>
        <taxon>Apidae</taxon>
        <taxon>Bombus</taxon>
        <taxon>Pyrobombus</taxon>
    </lineage>
</organism>
<evidence type="ECO:0000256" key="2">
    <source>
        <dbReference type="ARBA" id="ARBA00022723"/>
    </source>
</evidence>
<dbReference type="Gene3D" id="1.10.220.150">
    <property type="entry name" value="Arf GTPase activating protein"/>
    <property type="match status" value="1"/>
</dbReference>
<feature type="region of interest" description="Disordered" evidence="6">
    <location>
        <begin position="270"/>
        <end position="290"/>
    </location>
</feature>
<keyword evidence="1" id="KW-0343">GTPase activation</keyword>
<feature type="domain" description="Arf-GAP" evidence="7">
    <location>
        <begin position="12"/>
        <end position="129"/>
    </location>
</feature>
<feature type="region of interest" description="Disordered" evidence="6">
    <location>
        <begin position="483"/>
        <end position="502"/>
    </location>
</feature>
<dbReference type="GO" id="GO:0008270">
    <property type="term" value="F:zinc ion binding"/>
    <property type="evidence" value="ECO:0007669"/>
    <property type="project" value="UniProtKB-KW"/>
</dbReference>
<dbReference type="PANTHER" id="PTHR45686:SF4">
    <property type="entry name" value="ADP-RIBOSYLATION FACTOR GTPASE ACTIVATING PROTEIN 3, ISOFORM H"/>
    <property type="match status" value="1"/>
</dbReference>
<evidence type="ECO:0000259" key="7">
    <source>
        <dbReference type="PROSITE" id="PS50115"/>
    </source>
</evidence>
<dbReference type="InterPro" id="IPR038508">
    <property type="entry name" value="ArfGAP_dom_sf"/>
</dbReference>
<dbReference type="InterPro" id="IPR001164">
    <property type="entry name" value="ArfGAP_dom"/>
</dbReference>
<keyword evidence="2" id="KW-0479">Metal-binding</keyword>
<dbReference type="PANTHER" id="PTHR45686">
    <property type="entry name" value="ADP-RIBOSYLATION FACTOR GTPASE ACTIVATING PROTEIN 3, ISOFORM H-RELATED"/>
    <property type="match status" value="1"/>
</dbReference>
<keyword evidence="4" id="KW-0862">Zinc</keyword>
<dbReference type="CTD" id="26286"/>
<dbReference type="GeneID" id="117233115"/>
<feature type="compositionally biased region" description="Low complexity" evidence="6">
    <location>
        <begin position="486"/>
        <end position="499"/>
    </location>
</feature>
<protein>
    <submittedName>
        <fullName evidence="9">ADP-ribosylation factor GTPase-activating protein 2 isoform X1</fullName>
    </submittedName>
</protein>
<dbReference type="GO" id="GO:0048205">
    <property type="term" value="P:COPI coating of Golgi vesicle"/>
    <property type="evidence" value="ECO:0007669"/>
    <property type="project" value="TreeGrafter"/>
</dbReference>
<dbReference type="SUPFAM" id="SSF57863">
    <property type="entry name" value="ArfGap/RecO-like zinc finger"/>
    <property type="match status" value="1"/>
</dbReference>
<dbReference type="FunFam" id="1.10.220.150:FF:000004">
    <property type="entry name" value="Putative ADP-ribosylation factor GTPase-activating protein 2"/>
    <property type="match status" value="1"/>
</dbReference>
<dbReference type="Proteomes" id="UP000504631">
    <property type="component" value="Unplaced"/>
</dbReference>
<dbReference type="CDD" id="cd08831">
    <property type="entry name" value="ArfGap_ArfGap2_3_like"/>
    <property type="match status" value="1"/>
</dbReference>
<dbReference type="PROSITE" id="PS50115">
    <property type="entry name" value="ARFGAP"/>
    <property type="match status" value="1"/>
</dbReference>
<name>A0A6J3K7E0_9HYME</name>
<evidence type="ECO:0000256" key="5">
    <source>
        <dbReference type="PROSITE-ProRule" id="PRU00288"/>
    </source>
</evidence>
<accession>A0A6J3K7E0</accession>
<evidence type="ECO:0000256" key="6">
    <source>
        <dbReference type="SAM" id="MobiDB-lite"/>
    </source>
</evidence>
<reference evidence="9" key="1">
    <citation type="submission" date="2025-08" db="UniProtKB">
        <authorList>
            <consortium name="RefSeq"/>
        </authorList>
    </citation>
    <scope>IDENTIFICATION</scope>
    <source>
        <tissue evidence="9">Muscle</tissue>
    </source>
</reference>